<accession>A0A8H5GN92</accession>
<dbReference type="PANTHER" id="PTHR43092">
    <property type="entry name" value="L-CYSTEINE DESULFHYDRASE"/>
    <property type="match status" value="1"/>
</dbReference>
<dbReference type="InterPro" id="IPR015424">
    <property type="entry name" value="PyrdxlP-dep_Trfase"/>
</dbReference>
<evidence type="ECO:0000256" key="1">
    <source>
        <dbReference type="ARBA" id="ARBA00022898"/>
    </source>
</evidence>
<keyword evidence="4" id="KW-1185">Reference proteome</keyword>
<dbReference type="PANTHER" id="PTHR43092:SF2">
    <property type="entry name" value="HERCYNYLCYSTEINE SULFOXIDE LYASE"/>
    <property type="match status" value="1"/>
</dbReference>
<name>A0A8H5GN92_9AGAR</name>
<dbReference type="AlphaFoldDB" id="A0A8H5GN92"/>
<dbReference type="OrthoDB" id="5978656at2759"/>
<evidence type="ECO:0000259" key="2">
    <source>
        <dbReference type="Pfam" id="PF00266"/>
    </source>
</evidence>
<proteinExistence type="predicted"/>
<dbReference type="Gene3D" id="3.90.1150.10">
    <property type="entry name" value="Aspartate Aminotransferase, domain 1"/>
    <property type="match status" value="1"/>
</dbReference>
<reference evidence="3 4" key="1">
    <citation type="journal article" date="2020" name="ISME J.">
        <title>Uncovering the hidden diversity of litter-decomposition mechanisms in mushroom-forming fungi.</title>
        <authorList>
            <person name="Floudas D."/>
            <person name="Bentzer J."/>
            <person name="Ahren D."/>
            <person name="Johansson T."/>
            <person name="Persson P."/>
            <person name="Tunlid A."/>
        </authorList>
    </citation>
    <scope>NUCLEOTIDE SEQUENCE [LARGE SCALE GENOMIC DNA]</scope>
    <source>
        <strain evidence="3 4">CBS 291.85</strain>
    </source>
</reference>
<sequence>MRPEFGHQMRKFFDLDTGFTNLNNGTFGSLPTAVRESYSVISRQVEQSPDSFIRKQLPPGNLEVRTRLAKMINADVDECVIVPSVSHGINVILNNIKWEPGDTLIHTNLAFDTIKRSIECLSYPLNTSPNISIFQLTFPASHQSILAHFRVHVRGLRVANPGKKVVAQFDTIISTPGVLMPWRDMVKICREEGVLSIVDAAHSLGQEPGINLHGTDPDFWVGNCNKWLYAKRGCALLYVPKRNQHIIHNNIPPGMKVVIPGNSVSRFVSEFQWNGSTDVVTALTIRAGQLTLAFVGLSVFPIDYPEALDFRTSIGGENAIMTYCHDLAMTGGRRMATIFDTQMMDSPAKEGELVGCMVNVELPLSEGIKPTPSLFMELDKKLLGDWKVYATPFYHNEKWWIRASAQVYNEMSDFEYLASALRSICKEIEQETPTD</sequence>
<gene>
    <name evidence="3" type="ORF">D9758_004330</name>
</gene>
<evidence type="ECO:0000313" key="3">
    <source>
        <dbReference type="EMBL" id="KAF5368027.1"/>
    </source>
</evidence>
<dbReference type="InterPro" id="IPR015422">
    <property type="entry name" value="PyrdxlP-dep_Trfase_small"/>
</dbReference>
<dbReference type="InterPro" id="IPR000192">
    <property type="entry name" value="Aminotrans_V_dom"/>
</dbReference>
<protein>
    <recommendedName>
        <fullName evidence="2">Aminotransferase class V domain-containing protein</fullName>
    </recommendedName>
</protein>
<dbReference type="Gene3D" id="3.40.640.10">
    <property type="entry name" value="Type I PLP-dependent aspartate aminotransferase-like (Major domain)"/>
    <property type="match status" value="1"/>
</dbReference>
<dbReference type="Proteomes" id="UP000559256">
    <property type="component" value="Unassembled WGS sequence"/>
</dbReference>
<dbReference type="InterPro" id="IPR015421">
    <property type="entry name" value="PyrdxlP-dep_Trfase_major"/>
</dbReference>
<feature type="domain" description="Aminotransferase class V" evidence="2">
    <location>
        <begin position="63"/>
        <end position="244"/>
    </location>
</feature>
<dbReference type="Pfam" id="PF00266">
    <property type="entry name" value="Aminotran_5"/>
    <property type="match status" value="1"/>
</dbReference>
<dbReference type="EMBL" id="JAACJM010000017">
    <property type="protein sequence ID" value="KAF5368027.1"/>
    <property type="molecule type" value="Genomic_DNA"/>
</dbReference>
<evidence type="ECO:0000313" key="4">
    <source>
        <dbReference type="Proteomes" id="UP000559256"/>
    </source>
</evidence>
<keyword evidence="1" id="KW-0663">Pyridoxal phosphate</keyword>
<dbReference type="SUPFAM" id="SSF53383">
    <property type="entry name" value="PLP-dependent transferases"/>
    <property type="match status" value="1"/>
</dbReference>
<comment type="caution">
    <text evidence="3">The sequence shown here is derived from an EMBL/GenBank/DDBJ whole genome shotgun (WGS) entry which is preliminary data.</text>
</comment>
<organism evidence="3 4">
    <name type="scientific">Tetrapyrgos nigripes</name>
    <dbReference type="NCBI Taxonomy" id="182062"/>
    <lineage>
        <taxon>Eukaryota</taxon>
        <taxon>Fungi</taxon>
        <taxon>Dikarya</taxon>
        <taxon>Basidiomycota</taxon>
        <taxon>Agaricomycotina</taxon>
        <taxon>Agaricomycetes</taxon>
        <taxon>Agaricomycetidae</taxon>
        <taxon>Agaricales</taxon>
        <taxon>Marasmiineae</taxon>
        <taxon>Marasmiaceae</taxon>
        <taxon>Tetrapyrgos</taxon>
    </lineage>
</organism>